<accession>A0A4R3I101</accession>
<dbReference type="Pfam" id="PF03206">
    <property type="entry name" value="NifW"/>
    <property type="match status" value="1"/>
</dbReference>
<name>A0A4R3I101_9GAMM</name>
<evidence type="ECO:0000256" key="5">
    <source>
        <dbReference type="ARBA" id="ARBA00023231"/>
    </source>
</evidence>
<keyword evidence="7" id="KW-1185">Reference proteome</keyword>
<dbReference type="InterPro" id="IPR004893">
    <property type="entry name" value="NifW"/>
</dbReference>
<dbReference type="EMBL" id="SLZR01000014">
    <property type="protein sequence ID" value="TCS38864.1"/>
    <property type="molecule type" value="Genomic_DNA"/>
</dbReference>
<evidence type="ECO:0000313" key="6">
    <source>
        <dbReference type="EMBL" id="TCS38864.1"/>
    </source>
</evidence>
<dbReference type="OrthoDB" id="9811868at2"/>
<organism evidence="6 7">
    <name type="scientific">Reinekea marinisedimentorum</name>
    <dbReference type="NCBI Taxonomy" id="230495"/>
    <lineage>
        <taxon>Bacteria</taxon>
        <taxon>Pseudomonadati</taxon>
        <taxon>Pseudomonadota</taxon>
        <taxon>Gammaproteobacteria</taxon>
        <taxon>Oceanospirillales</taxon>
        <taxon>Saccharospirillaceae</taxon>
        <taxon>Reinekea</taxon>
    </lineage>
</organism>
<dbReference type="RefSeq" id="WP_132702626.1">
    <property type="nucleotide sequence ID" value="NZ_SLZR01000014.1"/>
</dbReference>
<proteinExistence type="inferred from homology"/>
<reference evidence="6 7" key="1">
    <citation type="submission" date="2019-03" db="EMBL/GenBank/DDBJ databases">
        <title>Genomic Encyclopedia of Archaeal and Bacterial Type Strains, Phase II (KMG-II): from individual species to whole genera.</title>
        <authorList>
            <person name="Goeker M."/>
        </authorList>
    </citation>
    <scope>NUCLEOTIDE SEQUENCE [LARGE SCALE GENOMIC DNA]</scope>
    <source>
        <strain evidence="6 7">DSM 15388</strain>
    </source>
</reference>
<sequence>MNLTEQLEELDCAEDFFDLLQVDYEPAVILNKRVPLLRLFHQALADFEAPELKDYQAALSKAYCLLKHGVRADFAASKCATCSSECG</sequence>
<protein>
    <recommendedName>
        <fullName evidence="4">Nitrogenase-stabilizing/protective protein NifW</fullName>
    </recommendedName>
</protein>
<comment type="similarity">
    <text evidence="2">Belongs to the NifW family.</text>
</comment>
<evidence type="ECO:0000313" key="7">
    <source>
        <dbReference type="Proteomes" id="UP000295793"/>
    </source>
</evidence>
<gene>
    <name evidence="6" type="ORF">BCF53_11429</name>
</gene>
<comment type="function">
    <text evidence="1">May protect the nitrogenase Fe-Mo protein from oxidative damage.</text>
</comment>
<comment type="caution">
    <text evidence="6">The sequence shown here is derived from an EMBL/GenBank/DDBJ whole genome shotgun (WGS) entry which is preliminary data.</text>
</comment>
<comment type="subunit">
    <text evidence="3">Homotrimer; associates with NifD.</text>
</comment>
<evidence type="ECO:0000256" key="1">
    <source>
        <dbReference type="ARBA" id="ARBA00002247"/>
    </source>
</evidence>
<evidence type="ECO:0000256" key="3">
    <source>
        <dbReference type="ARBA" id="ARBA00011284"/>
    </source>
</evidence>
<evidence type="ECO:0000256" key="4">
    <source>
        <dbReference type="ARBA" id="ARBA00016274"/>
    </source>
</evidence>
<dbReference type="Proteomes" id="UP000295793">
    <property type="component" value="Unassembled WGS sequence"/>
</dbReference>
<dbReference type="GO" id="GO:0009399">
    <property type="term" value="P:nitrogen fixation"/>
    <property type="evidence" value="ECO:0007669"/>
    <property type="project" value="InterPro"/>
</dbReference>
<keyword evidence="5" id="KW-0535">Nitrogen fixation</keyword>
<evidence type="ECO:0000256" key="2">
    <source>
        <dbReference type="ARBA" id="ARBA00008351"/>
    </source>
</evidence>
<dbReference type="AlphaFoldDB" id="A0A4R3I101"/>